<proteinExistence type="predicted"/>
<comment type="caution">
    <text evidence="1">The sequence shown here is derived from an EMBL/GenBank/DDBJ whole genome shotgun (WGS) entry which is preliminary data.</text>
</comment>
<sequence length="142" mass="15893">MCKEFLQQLRSTTTLPDAAVYDNVGLSDGTEDPELPRDFGRGNNGQCLGPVHQKHTQFRSRTGSTVTGVLFRDLCGVNVQASFQLDGGLFSSHSVMDRDSTMRSVPLERLIFHVRLYIFKFYSASHGSKPTHRMETGRLRGN</sequence>
<protein>
    <submittedName>
        <fullName evidence="1">Uncharacterized protein</fullName>
    </submittedName>
</protein>
<accession>A0A9N9VLE6</accession>
<keyword evidence="2" id="KW-1185">Reference proteome</keyword>
<dbReference type="Proteomes" id="UP000696573">
    <property type="component" value="Unassembled WGS sequence"/>
</dbReference>
<evidence type="ECO:0000313" key="2">
    <source>
        <dbReference type="Proteomes" id="UP000696573"/>
    </source>
</evidence>
<organism evidence="1 2">
    <name type="scientific">Clonostachys rhizophaga</name>
    <dbReference type="NCBI Taxonomy" id="160324"/>
    <lineage>
        <taxon>Eukaryota</taxon>
        <taxon>Fungi</taxon>
        <taxon>Dikarya</taxon>
        <taxon>Ascomycota</taxon>
        <taxon>Pezizomycotina</taxon>
        <taxon>Sordariomycetes</taxon>
        <taxon>Hypocreomycetidae</taxon>
        <taxon>Hypocreales</taxon>
        <taxon>Bionectriaceae</taxon>
        <taxon>Clonostachys</taxon>
    </lineage>
</organism>
<dbReference type="AlphaFoldDB" id="A0A9N9VLE6"/>
<name>A0A9N9VLE6_9HYPO</name>
<reference evidence="1" key="1">
    <citation type="submission" date="2021-10" db="EMBL/GenBank/DDBJ databases">
        <authorList>
            <person name="Piombo E."/>
        </authorList>
    </citation>
    <scope>NUCLEOTIDE SEQUENCE</scope>
</reference>
<gene>
    <name evidence="1" type="ORF">CRHIZ90672A_00008265</name>
</gene>
<evidence type="ECO:0000313" key="1">
    <source>
        <dbReference type="EMBL" id="CAH0025474.1"/>
    </source>
</evidence>
<dbReference type="EMBL" id="CABFNQ020000710">
    <property type="protein sequence ID" value="CAH0025474.1"/>
    <property type="molecule type" value="Genomic_DNA"/>
</dbReference>